<evidence type="ECO:0000259" key="1">
    <source>
        <dbReference type="Pfam" id="PF06983"/>
    </source>
</evidence>
<dbReference type="SUPFAM" id="SSF54593">
    <property type="entry name" value="Glyoxalase/Bleomycin resistance protein/Dihydroxybiphenyl dioxygenase"/>
    <property type="match status" value="1"/>
</dbReference>
<protein>
    <recommendedName>
        <fullName evidence="1">PhnB-like domain-containing protein</fullName>
    </recommendedName>
</protein>
<comment type="caution">
    <text evidence="2">The sequence shown here is derived from an EMBL/GenBank/DDBJ whole genome shotgun (WGS) entry which is preliminary data.</text>
</comment>
<dbReference type="Pfam" id="PF06983">
    <property type="entry name" value="3-dmu-9_3-mt"/>
    <property type="match status" value="1"/>
</dbReference>
<keyword evidence="3" id="KW-1185">Reference proteome</keyword>
<dbReference type="AlphaFoldDB" id="A0A2N7VKN3"/>
<dbReference type="PANTHER" id="PTHR33990">
    <property type="entry name" value="PROTEIN YJDN-RELATED"/>
    <property type="match status" value="1"/>
</dbReference>
<dbReference type="InterPro" id="IPR028973">
    <property type="entry name" value="PhnB-like"/>
</dbReference>
<evidence type="ECO:0000313" key="3">
    <source>
        <dbReference type="Proteomes" id="UP000235616"/>
    </source>
</evidence>
<accession>A0A2N7VKN3</accession>
<evidence type="ECO:0000313" key="2">
    <source>
        <dbReference type="EMBL" id="PMS17730.1"/>
    </source>
</evidence>
<feature type="domain" description="PhnB-like" evidence="1">
    <location>
        <begin position="3"/>
        <end position="118"/>
    </location>
</feature>
<dbReference type="InterPro" id="IPR009725">
    <property type="entry name" value="3_dmu_93_MTrfase"/>
</dbReference>
<name>A0A2N7VKN3_9BURK</name>
<sequence>MRKITPFLWFQDQAEQAATFYTSTFERSRVVDVIYYPGLGPGGKRRVMSVTFELDGQTVIALNGGPSPQYPFSPAMSCSIHCRTQEEVDALWNKLGEDGEQLQCGWLRDRFGVTWHVVPAMVDEMLRDDDRERAERVMHAMTRMCKLEIDELRRAYEGVAG</sequence>
<organism evidence="2 3">
    <name type="scientific">Trinickia dabaoshanensis</name>
    <dbReference type="NCBI Taxonomy" id="564714"/>
    <lineage>
        <taxon>Bacteria</taxon>
        <taxon>Pseudomonadati</taxon>
        <taxon>Pseudomonadota</taxon>
        <taxon>Betaproteobacteria</taxon>
        <taxon>Burkholderiales</taxon>
        <taxon>Burkholderiaceae</taxon>
        <taxon>Trinickia</taxon>
    </lineage>
</organism>
<dbReference type="PIRSF" id="PIRSF021700">
    <property type="entry name" value="3_dmu_93_MTrfase"/>
    <property type="match status" value="1"/>
</dbReference>
<gene>
    <name evidence="2" type="ORF">C0Z18_19855</name>
</gene>
<proteinExistence type="predicted"/>
<dbReference type="RefSeq" id="WP_102647152.1">
    <property type="nucleotide sequence ID" value="NZ_PNYA01000018.1"/>
</dbReference>
<dbReference type="CDD" id="cd06588">
    <property type="entry name" value="PhnB_like"/>
    <property type="match status" value="1"/>
</dbReference>
<dbReference type="Proteomes" id="UP000235616">
    <property type="component" value="Unassembled WGS sequence"/>
</dbReference>
<dbReference type="InterPro" id="IPR029068">
    <property type="entry name" value="Glyas_Bleomycin-R_OHBP_Dase"/>
</dbReference>
<dbReference type="OrthoDB" id="5293819at2"/>
<dbReference type="Gene3D" id="3.10.180.10">
    <property type="entry name" value="2,3-Dihydroxybiphenyl 1,2-Dioxygenase, domain 1"/>
    <property type="match status" value="1"/>
</dbReference>
<reference evidence="2 3" key="1">
    <citation type="submission" date="2018-01" db="EMBL/GenBank/DDBJ databases">
        <title>Whole genome analyses suggest that Burkholderia sensu lato contains two further novel genera in the rhizoxinica-symbiotica group Mycetohabitans gen. nov., and Trinickia gen. nov.: implications for the evolution of diazotrophy and nodulation in the Burkholderiaceae.</title>
        <authorList>
            <person name="Estrada-de los Santos P."/>
            <person name="Palmer M."/>
            <person name="Chavez-Ramirez B."/>
            <person name="Beukes C."/>
            <person name="Steenkamp E.T."/>
            <person name="Hirsch A.M."/>
            <person name="Manyaka P."/>
            <person name="Maluk M."/>
            <person name="Lafos M."/>
            <person name="Crook M."/>
            <person name="Gross E."/>
            <person name="Simon M.F."/>
            <person name="Bueno dos Reis Junior F."/>
            <person name="Poole P.S."/>
            <person name="Venter S.N."/>
            <person name="James E.K."/>
        </authorList>
    </citation>
    <scope>NUCLEOTIDE SEQUENCE [LARGE SCALE GENOMIC DNA]</scope>
    <source>
        <strain evidence="2 3">GIMN1.004</strain>
    </source>
</reference>
<dbReference type="EMBL" id="PNYA01000018">
    <property type="protein sequence ID" value="PMS17730.1"/>
    <property type="molecule type" value="Genomic_DNA"/>
</dbReference>